<comment type="subcellular location">
    <subcellularLocation>
        <location evidence="1">Cell membrane</location>
        <topology evidence="1">Multi-pass membrane protein</topology>
    </subcellularLocation>
</comment>
<dbReference type="Gene3D" id="1.20.1560.10">
    <property type="entry name" value="ABC transporter type 1, transmembrane domain"/>
    <property type="match status" value="1"/>
</dbReference>
<feature type="domain" description="ABC transporter" evidence="8">
    <location>
        <begin position="358"/>
        <end position="593"/>
    </location>
</feature>
<evidence type="ECO:0000256" key="7">
    <source>
        <dbReference type="SAM" id="Phobius"/>
    </source>
</evidence>
<evidence type="ECO:0000256" key="1">
    <source>
        <dbReference type="ARBA" id="ARBA00004651"/>
    </source>
</evidence>
<evidence type="ECO:0000313" key="10">
    <source>
        <dbReference type="EMBL" id="MDK2564232.1"/>
    </source>
</evidence>
<keyword evidence="4 10" id="KW-0067">ATP-binding</keyword>
<protein>
    <submittedName>
        <fullName evidence="10">ABC transporter ATP-binding protein</fullName>
    </submittedName>
</protein>
<proteinExistence type="predicted"/>
<dbReference type="InterPro" id="IPR011527">
    <property type="entry name" value="ABC1_TM_dom"/>
</dbReference>
<keyword evidence="6 7" id="KW-0472">Membrane</keyword>
<dbReference type="SUPFAM" id="SSF90123">
    <property type="entry name" value="ABC transporter transmembrane region"/>
    <property type="match status" value="1"/>
</dbReference>
<dbReference type="RefSeq" id="WP_284133161.1">
    <property type="nucleotide sequence ID" value="NZ_JASKYM010000006.1"/>
</dbReference>
<dbReference type="InterPro" id="IPR003439">
    <property type="entry name" value="ABC_transporter-like_ATP-bd"/>
</dbReference>
<dbReference type="PROSITE" id="PS00211">
    <property type="entry name" value="ABC_TRANSPORTER_1"/>
    <property type="match status" value="1"/>
</dbReference>
<dbReference type="GO" id="GO:0005524">
    <property type="term" value="F:ATP binding"/>
    <property type="evidence" value="ECO:0007669"/>
    <property type="project" value="UniProtKB-KW"/>
</dbReference>
<dbReference type="InterPro" id="IPR027417">
    <property type="entry name" value="P-loop_NTPase"/>
</dbReference>
<feature type="transmembrane region" description="Helical" evidence="7">
    <location>
        <begin position="72"/>
        <end position="94"/>
    </location>
</feature>
<evidence type="ECO:0000313" key="11">
    <source>
        <dbReference type="Proteomes" id="UP001301012"/>
    </source>
</evidence>
<gene>
    <name evidence="10" type="ORF">QOZ84_11785</name>
</gene>
<dbReference type="InterPro" id="IPR039421">
    <property type="entry name" value="Type_1_exporter"/>
</dbReference>
<reference evidence="10 11" key="1">
    <citation type="submission" date="2023-05" db="EMBL/GenBank/DDBJ databases">
        <title>Rombocin, a short stable natural nisin variant, displays selective antimicrobial activity against Listeria monocytogenes and employs dual mode of action to kill target bacterial strains.</title>
        <authorList>
            <person name="Wambui J."/>
            <person name="Stephan R."/>
            <person name="Kuipers O.P."/>
        </authorList>
    </citation>
    <scope>NUCLEOTIDE SEQUENCE [LARGE SCALE GENOMIC DNA]</scope>
    <source>
        <strain evidence="10 11">RC002</strain>
    </source>
</reference>
<dbReference type="Gene3D" id="3.40.50.300">
    <property type="entry name" value="P-loop containing nucleotide triphosphate hydrolases"/>
    <property type="match status" value="1"/>
</dbReference>
<keyword evidence="11" id="KW-1185">Reference proteome</keyword>
<organism evidence="10 11">
    <name type="scientific">Romboutsia sedimentorum</name>
    <dbReference type="NCBI Taxonomy" id="1368474"/>
    <lineage>
        <taxon>Bacteria</taxon>
        <taxon>Bacillati</taxon>
        <taxon>Bacillota</taxon>
        <taxon>Clostridia</taxon>
        <taxon>Peptostreptococcales</taxon>
        <taxon>Peptostreptococcaceae</taxon>
        <taxon>Romboutsia</taxon>
    </lineage>
</organism>
<evidence type="ECO:0000256" key="4">
    <source>
        <dbReference type="ARBA" id="ARBA00022840"/>
    </source>
</evidence>
<dbReference type="Proteomes" id="UP001301012">
    <property type="component" value="Unassembled WGS sequence"/>
</dbReference>
<keyword evidence="5 7" id="KW-1133">Transmembrane helix</keyword>
<keyword evidence="3" id="KW-0547">Nucleotide-binding</keyword>
<dbReference type="PROSITE" id="PS50929">
    <property type="entry name" value="ABC_TM1F"/>
    <property type="match status" value="1"/>
</dbReference>
<accession>A0ABT7EC03</accession>
<evidence type="ECO:0000259" key="8">
    <source>
        <dbReference type="PROSITE" id="PS50893"/>
    </source>
</evidence>
<dbReference type="CDD" id="cd03228">
    <property type="entry name" value="ABCC_MRP_Like"/>
    <property type="match status" value="1"/>
</dbReference>
<sequence>MDLKQYETHVSIKQILNMLKTIPKILNLIKKVDKTNFYLIILLSLFSGLCPIITLLTSQKLLNLIETKNMKIILGALIAYILANLLSNCIGSLLEYLDGRFQRLTNFKLNYLIMDKCTRLSLRHFEDSDIYDKLQRVQNETSYKPYSIFLSIIVIMTSLITLVSSVIIIVNWKPWVLAILVLIPLLSSLSFFKIAQREFNVLWSRASNNRKSWYLTYLLTRDNAFKEIKLYNLGNYLLKKYKDMNKVFVKEDVCLLKKRTTFTFFFEIVEQICIDIILIIVIYSATIGEILIGNVVGLINALNLVANNSKKILNTIYSLYQDNLYIEQLFDFLSIKEDLDESEQNLTKKNSISEIEKIQVKNLNFSYPSSNVEVLKNINFEINKGETVAIVGKNGSGKSTLAKLLLSLYNVDDNTILFNDDCVNTYNILNLRKNIAALFQDFAKYELTFRENVAFGDIDSINDDKKIKKVIKDMDINYINDVDAQLGVWFNNGMELSGGQWQKIAIARTLFRDASLYILDEPSSALDPIAEKKLIDTFIKMVENKIGIFISHRLSTAKLADKIIVMDKGSIVGIGTHDELFENNKVYKEMYEIETLRCEIVN</sequence>
<evidence type="ECO:0000256" key="3">
    <source>
        <dbReference type="ARBA" id="ARBA00022741"/>
    </source>
</evidence>
<keyword evidence="2 7" id="KW-0812">Transmembrane</keyword>
<feature type="transmembrane region" description="Helical" evidence="7">
    <location>
        <begin position="37"/>
        <end position="57"/>
    </location>
</feature>
<evidence type="ECO:0000256" key="6">
    <source>
        <dbReference type="ARBA" id="ARBA00023136"/>
    </source>
</evidence>
<dbReference type="InterPro" id="IPR003593">
    <property type="entry name" value="AAA+_ATPase"/>
</dbReference>
<dbReference type="SUPFAM" id="SSF52540">
    <property type="entry name" value="P-loop containing nucleoside triphosphate hydrolases"/>
    <property type="match status" value="1"/>
</dbReference>
<dbReference type="PANTHER" id="PTHR24221:SF646">
    <property type="entry name" value="HAEMOLYSIN SECRETION ATP-BINDING PROTEIN"/>
    <property type="match status" value="1"/>
</dbReference>
<evidence type="ECO:0000256" key="5">
    <source>
        <dbReference type="ARBA" id="ARBA00022989"/>
    </source>
</evidence>
<dbReference type="PANTHER" id="PTHR24221">
    <property type="entry name" value="ATP-BINDING CASSETTE SUB-FAMILY B"/>
    <property type="match status" value="1"/>
</dbReference>
<feature type="domain" description="ABC transmembrane type-1" evidence="9">
    <location>
        <begin position="39"/>
        <end position="321"/>
    </location>
</feature>
<dbReference type="Pfam" id="PF00005">
    <property type="entry name" value="ABC_tran"/>
    <property type="match status" value="1"/>
</dbReference>
<dbReference type="InterPro" id="IPR036640">
    <property type="entry name" value="ABC1_TM_sf"/>
</dbReference>
<feature type="transmembrane region" description="Helical" evidence="7">
    <location>
        <begin position="175"/>
        <end position="195"/>
    </location>
</feature>
<dbReference type="InterPro" id="IPR017871">
    <property type="entry name" value="ABC_transporter-like_CS"/>
</dbReference>
<dbReference type="SMART" id="SM00382">
    <property type="entry name" value="AAA"/>
    <property type="match status" value="1"/>
</dbReference>
<feature type="transmembrane region" description="Helical" evidence="7">
    <location>
        <begin position="146"/>
        <end position="169"/>
    </location>
</feature>
<dbReference type="PROSITE" id="PS50893">
    <property type="entry name" value="ABC_TRANSPORTER_2"/>
    <property type="match status" value="1"/>
</dbReference>
<evidence type="ECO:0000259" key="9">
    <source>
        <dbReference type="PROSITE" id="PS50929"/>
    </source>
</evidence>
<evidence type="ECO:0000256" key="2">
    <source>
        <dbReference type="ARBA" id="ARBA00022692"/>
    </source>
</evidence>
<name>A0ABT7EC03_9FIRM</name>
<dbReference type="EMBL" id="JASKYM010000006">
    <property type="protein sequence ID" value="MDK2564232.1"/>
    <property type="molecule type" value="Genomic_DNA"/>
</dbReference>
<comment type="caution">
    <text evidence="10">The sequence shown here is derived from an EMBL/GenBank/DDBJ whole genome shotgun (WGS) entry which is preliminary data.</text>
</comment>